<feature type="chain" id="PRO_5001644382" evidence="5">
    <location>
        <begin position="22"/>
        <end position="150"/>
    </location>
</feature>
<evidence type="ECO:0000256" key="2">
    <source>
        <dbReference type="ARBA" id="ARBA00008098"/>
    </source>
</evidence>
<gene>
    <name evidence="6" type="ORF">L798_00346</name>
</gene>
<evidence type="ECO:0000256" key="3">
    <source>
        <dbReference type="ARBA" id="ARBA00022525"/>
    </source>
</evidence>
<proteinExistence type="inferred from homology"/>
<dbReference type="Proteomes" id="UP000027135">
    <property type="component" value="Unassembled WGS sequence"/>
</dbReference>
<dbReference type="OMA" id="TIVNSCI"/>
<evidence type="ECO:0000256" key="1">
    <source>
        <dbReference type="ARBA" id="ARBA00004613"/>
    </source>
</evidence>
<dbReference type="GO" id="GO:0007608">
    <property type="term" value="P:sensory perception of smell"/>
    <property type="evidence" value="ECO:0007669"/>
    <property type="project" value="TreeGrafter"/>
</dbReference>
<protein>
    <submittedName>
        <fullName evidence="6">Pheromone-binding protein-related protein 1</fullName>
    </submittedName>
</protein>
<dbReference type="PANTHER" id="PTHR11857">
    <property type="entry name" value="ODORANT BINDING PROTEIN-RELATED"/>
    <property type="match status" value="1"/>
</dbReference>
<comment type="subcellular location">
    <subcellularLocation>
        <location evidence="1">Secreted</location>
    </subcellularLocation>
</comment>
<dbReference type="InterPro" id="IPR036728">
    <property type="entry name" value="PBP_GOBP_sf"/>
</dbReference>
<evidence type="ECO:0000313" key="7">
    <source>
        <dbReference type="Proteomes" id="UP000027135"/>
    </source>
</evidence>
<organism evidence="6 7">
    <name type="scientific">Zootermopsis nevadensis</name>
    <name type="common">Dampwood termite</name>
    <dbReference type="NCBI Taxonomy" id="136037"/>
    <lineage>
        <taxon>Eukaryota</taxon>
        <taxon>Metazoa</taxon>
        <taxon>Ecdysozoa</taxon>
        <taxon>Arthropoda</taxon>
        <taxon>Hexapoda</taxon>
        <taxon>Insecta</taxon>
        <taxon>Pterygota</taxon>
        <taxon>Neoptera</taxon>
        <taxon>Polyneoptera</taxon>
        <taxon>Dictyoptera</taxon>
        <taxon>Blattodea</taxon>
        <taxon>Blattoidea</taxon>
        <taxon>Termitoidae</taxon>
        <taxon>Termopsidae</taxon>
        <taxon>Zootermopsis</taxon>
    </lineage>
</organism>
<accession>A0A067QVI9</accession>
<dbReference type="InParanoid" id="A0A067QVI9"/>
<dbReference type="SUPFAM" id="SSF47565">
    <property type="entry name" value="Insect pheromone/odorant-binding proteins"/>
    <property type="match status" value="1"/>
</dbReference>
<keyword evidence="4 5" id="KW-0732">Signal</keyword>
<sequence>MKTQFLTTVAILILGSVCISAEFSGKAMQKAKEIDTKCRTEVGADKGYITAFLRGDIIAENLPKYKCYLKCLMVELDSLSHDGVYDIEEEKGNIPPEIVEEGHRIISVCKGTQGADACDTAYQLHKCYHDANPELYRRVLHHWDGIASAE</sequence>
<comment type="similarity">
    <text evidence="2">Belongs to the PBP/GOBP family.</text>
</comment>
<dbReference type="PANTHER" id="PTHR11857:SF43">
    <property type="entry name" value="GEO07291P1-RELATED"/>
    <property type="match status" value="1"/>
</dbReference>
<dbReference type="SMART" id="SM00708">
    <property type="entry name" value="PhBP"/>
    <property type="match status" value="1"/>
</dbReference>
<dbReference type="CDD" id="cd23992">
    <property type="entry name" value="PBP_GOBP"/>
    <property type="match status" value="1"/>
</dbReference>
<reference evidence="6 7" key="1">
    <citation type="journal article" date="2014" name="Nat. Commun.">
        <title>Molecular traces of alternative social organization in a termite genome.</title>
        <authorList>
            <person name="Terrapon N."/>
            <person name="Li C."/>
            <person name="Robertson H.M."/>
            <person name="Ji L."/>
            <person name="Meng X."/>
            <person name="Booth W."/>
            <person name="Chen Z."/>
            <person name="Childers C.P."/>
            <person name="Glastad K.M."/>
            <person name="Gokhale K."/>
            <person name="Gowin J."/>
            <person name="Gronenberg W."/>
            <person name="Hermansen R.A."/>
            <person name="Hu H."/>
            <person name="Hunt B.G."/>
            <person name="Huylmans A.K."/>
            <person name="Khalil S.M."/>
            <person name="Mitchell R.D."/>
            <person name="Munoz-Torres M.C."/>
            <person name="Mustard J.A."/>
            <person name="Pan H."/>
            <person name="Reese J.T."/>
            <person name="Scharf M.E."/>
            <person name="Sun F."/>
            <person name="Vogel H."/>
            <person name="Xiao J."/>
            <person name="Yang W."/>
            <person name="Yang Z."/>
            <person name="Yang Z."/>
            <person name="Zhou J."/>
            <person name="Zhu J."/>
            <person name="Brent C.S."/>
            <person name="Elsik C.G."/>
            <person name="Goodisman M.A."/>
            <person name="Liberles D.A."/>
            <person name="Roe R.M."/>
            <person name="Vargo E.L."/>
            <person name="Vilcinskas A."/>
            <person name="Wang J."/>
            <person name="Bornberg-Bauer E."/>
            <person name="Korb J."/>
            <person name="Zhang G."/>
            <person name="Liebig J."/>
        </authorList>
    </citation>
    <scope>NUCLEOTIDE SEQUENCE [LARGE SCALE GENOMIC DNA]</scope>
    <source>
        <tissue evidence="6">Whole organism</tissue>
    </source>
</reference>
<dbReference type="eggNOG" id="ENOG502SFET">
    <property type="taxonomic scope" value="Eukaryota"/>
</dbReference>
<evidence type="ECO:0000256" key="4">
    <source>
        <dbReference type="ARBA" id="ARBA00022729"/>
    </source>
</evidence>
<evidence type="ECO:0000313" key="6">
    <source>
        <dbReference type="EMBL" id="KDR09909.1"/>
    </source>
</evidence>
<dbReference type="Pfam" id="PF01395">
    <property type="entry name" value="PBP_GOBP"/>
    <property type="match status" value="1"/>
</dbReference>
<feature type="signal peptide" evidence="5">
    <location>
        <begin position="1"/>
        <end position="21"/>
    </location>
</feature>
<dbReference type="InterPro" id="IPR006170">
    <property type="entry name" value="PBP/GOBP"/>
</dbReference>
<evidence type="ECO:0000256" key="5">
    <source>
        <dbReference type="SAM" id="SignalP"/>
    </source>
</evidence>
<dbReference type="AlphaFoldDB" id="A0A067QVI9"/>
<name>A0A067QVI9_ZOONE</name>
<keyword evidence="7" id="KW-1185">Reference proteome</keyword>
<dbReference type="FunCoup" id="A0A067QVI9">
    <property type="interactions" value="24"/>
</dbReference>
<keyword evidence="3" id="KW-0964">Secreted</keyword>
<dbReference type="Gene3D" id="1.10.238.20">
    <property type="entry name" value="Pheromone/general odorant binding protein domain"/>
    <property type="match status" value="1"/>
</dbReference>
<dbReference type="GO" id="GO:0005615">
    <property type="term" value="C:extracellular space"/>
    <property type="evidence" value="ECO:0007669"/>
    <property type="project" value="TreeGrafter"/>
</dbReference>
<dbReference type="EMBL" id="KK853201">
    <property type="protein sequence ID" value="KDR09909.1"/>
    <property type="molecule type" value="Genomic_DNA"/>
</dbReference>
<dbReference type="GO" id="GO:0005549">
    <property type="term" value="F:odorant binding"/>
    <property type="evidence" value="ECO:0007669"/>
    <property type="project" value="InterPro"/>
</dbReference>
<dbReference type="FunFam" id="1.10.238.20:FF:000001">
    <property type="entry name" value="General odorant-binding protein lush"/>
    <property type="match status" value="1"/>
</dbReference>
<dbReference type="OrthoDB" id="5978988at2759"/>